<reference evidence="2" key="2">
    <citation type="journal article" date="2017" name="Nat. Plants">
        <title>The Aegilops tauschii genome reveals multiple impacts of transposons.</title>
        <authorList>
            <person name="Zhao G."/>
            <person name="Zou C."/>
            <person name="Li K."/>
            <person name="Wang K."/>
            <person name="Li T."/>
            <person name="Gao L."/>
            <person name="Zhang X."/>
            <person name="Wang H."/>
            <person name="Yang Z."/>
            <person name="Liu X."/>
            <person name="Jiang W."/>
            <person name="Mao L."/>
            <person name="Kong X."/>
            <person name="Jiao Y."/>
            <person name="Jia J."/>
        </authorList>
    </citation>
    <scope>NUCLEOTIDE SEQUENCE [LARGE SCALE GENOMIC DNA]</scope>
    <source>
        <strain evidence="2">cv. AL8/78</strain>
    </source>
</reference>
<reference evidence="1" key="3">
    <citation type="journal article" date="2017" name="Nature">
        <title>Genome sequence of the progenitor of the wheat D genome Aegilops tauschii.</title>
        <authorList>
            <person name="Luo M.C."/>
            <person name="Gu Y.Q."/>
            <person name="Puiu D."/>
            <person name="Wang H."/>
            <person name="Twardziok S.O."/>
            <person name="Deal K.R."/>
            <person name="Huo N."/>
            <person name="Zhu T."/>
            <person name="Wang L."/>
            <person name="Wang Y."/>
            <person name="McGuire P.E."/>
            <person name="Liu S."/>
            <person name="Long H."/>
            <person name="Ramasamy R.K."/>
            <person name="Rodriguez J.C."/>
            <person name="Van S.L."/>
            <person name="Yuan L."/>
            <person name="Wang Z."/>
            <person name="Xia Z."/>
            <person name="Xiao L."/>
            <person name="Anderson O.D."/>
            <person name="Ouyang S."/>
            <person name="Liang Y."/>
            <person name="Zimin A.V."/>
            <person name="Pertea G."/>
            <person name="Qi P."/>
            <person name="Bennetzen J.L."/>
            <person name="Dai X."/>
            <person name="Dawson M.W."/>
            <person name="Muller H.G."/>
            <person name="Kugler K."/>
            <person name="Rivarola-Duarte L."/>
            <person name="Spannagl M."/>
            <person name="Mayer K.F.X."/>
            <person name="Lu F.H."/>
            <person name="Bevan M.W."/>
            <person name="Leroy P."/>
            <person name="Li P."/>
            <person name="You F.M."/>
            <person name="Sun Q."/>
            <person name="Liu Z."/>
            <person name="Lyons E."/>
            <person name="Wicker T."/>
            <person name="Salzberg S.L."/>
            <person name="Devos K.M."/>
            <person name="Dvorak J."/>
        </authorList>
    </citation>
    <scope>NUCLEOTIDE SEQUENCE [LARGE SCALE GENOMIC DNA]</scope>
    <source>
        <strain evidence="1">cv. AL8/78</strain>
    </source>
</reference>
<dbReference type="EnsemblPlants" id="AET2Gv21276400.1">
    <property type="protein sequence ID" value="AET2Gv21276400.1"/>
    <property type="gene ID" value="AET2Gv21276400"/>
</dbReference>
<reference evidence="2" key="1">
    <citation type="journal article" date="2014" name="Science">
        <title>Ancient hybridizations among the ancestral genomes of bread wheat.</title>
        <authorList>
            <consortium name="International Wheat Genome Sequencing Consortium,"/>
            <person name="Marcussen T."/>
            <person name="Sandve S.R."/>
            <person name="Heier L."/>
            <person name="Spannagl M."/>
            <person name="Pfeifer M."/>
            <person name="Jakobsen K.S."/>
            <person name="Wulff B.B."/>
            <person name="Steuernagel B."/>
            <person name="Mayer K.F."/>
            <person name="Olsen O.A."/>
        </authorList>
    </citation>
    <scope>NUCLEOTIDE SEQUENCE [LARGE SCALE GENOMIC DNA]</scope>
    <source>
        <strain evidence="2">cv. AL8/78</strain>
    </source>
</reference>
<sequence length="177" mass="19244">PTSSVELQILQIDPPRSEKIYGSSSSSFPAPKVIAICPTGMFNALFELVECDSEILLVDSSDYVLSKRMAVYKIADLIQGRVTPLTSIGDKALLVGVRRSGNVIGRNLSVSLKAMPTIAGDMIVCHDPIHEKYLGQYHIGSGTWSLRDMICDIYSASGWCTCSLIDHIYGACHCFIG</sequence>
<keyword evidence="2" id="KW-1185">Reference proteome</keyword>
<reference evidence="1" key="4">
    <citation type="submission" date="2019-03" db="UniProtKB">
        <authorList>
            <consortium name="EnsemblPlants"/>
        </authorList>
    </citation>
    <scope>IDENTIFICATION</scope>
</reference>
<dbReference type="PANTHER" id="PTHR33165:SF105">
    <property type="entry name" value="DUF1618 DOMAIN-CONTAINING PROTEIN"/>
    <property type="match status" value="1"/>
</dbReference>
<dbReference type="STRING" id="200361.A0A453DJS7"/>
<dbReference type="Gramene" id="AET2Gv21276400.1">
    <property type="protein sequence ID" value="AET2Gv21276400.1"/>
    <property type="gene ID" value="AET2Gv21276400"/>
</dbReference>
<evidence type="ECO:0000313" key="1">
    <source>
        <dbReference type="EnsemblPlants" id="AET2Gv21276400.1"/>
    </source>
</evidence>
<protein>
    <submittedName>
        <fullName evidence="1">Uncharacterized protein</fullName>
    </submittedName>
</protein>
<proteinExistence type="predicted"/>
<accession>A0A453DJS7</accession>
<dbReference type="AlphaFoldDB" id="A0A453DJS7"/>
<organism evidence="1 2">
    <name type="scientific">Aegilops tauschii subsp. strangulata</name>
    <name type="common">Goatgrass</name>
    <dbReference type="NCBI Taxonomy" id="200361"/>
    <lineage>
        <taxon>Eukaryota</taxon>
        <taxon>Viridiplantae</taxon>
        <taxon>Streptophyta</taxon>
        <taxon>Embryophyta</taxon>
        <taxon>Tracheophyta</taxon>
        <taxon>Spermatophyta</taxon>
        <taxon>Magnoliopsida</taxon>
        <taxon>Liliopsida</taxon>
        <taxon>Poales</taxon>
        <taxon>Poaceae</taxon>
        <taxon>BOP clade</taxon>
        <taxon>Pooideae</taxon>
        <taxon>Triticodae</taxon>
        <taxon>Triticeae</taxon>
        <taxon>Triticinae</taxon>
        <taxon>Aegilops</taxon>
    </lineage>
</organism>
<reference evidence="1" key="5">
    <citation type="journal article" date="2021" name="G3 (Bethesda)">
        <title>Aegilops tauschii genome assembly Aet v5.0 features greater sequence contiguity and improved annotation.</title>
        <authorList>
            <person name="Wang L."/>
            <person name="Zhu T."/>
            <person name="Rodriguez J.C."/>
            <person name="Deal K.R."/>
            <person name="Dubcovsky J."/>
            <person name="McGuire P.E."/>
            <person name="Lux T."/>
            <person name="Spannagl M."/>
            <person name="Mayer K.F.X."/>
            <person name="Baldrich P."/>
            <person name="Meyers B.C."/>
            <person name="Huo N."/>
            <person name="Gu Y.Q."/>
            <person name="Zhou H."/>
            <person name="Devos K.M."/>
            <person name="Bennetzen J.L."/>
            <person name="Unver T."/>
            <person name="Budak H."/>
            <person name="Gulick P.J."/>
            <person name="Galiba G."/>
            <person name="Kalapos B."/>
            <person name="Nelson D.R."/>
            <person name="Li P."/>
            <person name="You F.M."/>
            <person name="Luo M.C."/>
            <person name="Dvorak J."/>
        </authorList>
    </citation>
    <scope>NUCLEOTIDE SEQUENCE [LARGE SCALE GENOMIC DNA]</scope>
    <source>
        <strain evidence="1">cv. AL8/78</strain>
    </source>
</reference>
<evidence type="ECO:0000313" key="2">
    <source>
        <dbReference type="Proteomes" id="UP000015105"/>
    </source>
</evidence>
<name>A0A453DJS7_AEGTS</name>
<dbReference type="Proteomes" id="UP000015105">
    <property type="component" value="Chromosome 2D"/>
</dbReference>
<dbReference type="PANTHER" id="PTHR33165">
    <property type="entry name" value="F-BOX DOMAIN CONTAINING PROTEIN-LIKE-RELATED"/>
    <property type="match status" value="1"/>
</dbReference>